<dbReference type="Proteomes" id="UP000236736">
    <property type="component" value="Unassembled WGS sequence"/>
</dbReference>
<keyword evidence="1" id="KW-0472">Membrane</keyword>
<feature type="transmembrane region" description="Helical" evidence="1">
    <location>
        <begin position="78"/>
        <end position="96"/>
    </location>
</feature>
<evidence type="ECO:0000313" key="2">
    <source>
        <dbReference type="EMBL" id="SEG23620.1"/>
    </source>
</evidence>
<evidence type="ECO:0000256" key="1">
    <source>
        <dbReference type="SAM" id="Phobius"/>
    </source>
</evidence>
<keyword evidence="1" id="KW-1133">Transmembrane helix</keyword>
<evidence type="ECO:0000313" key="3">
    <source>
        <dbReference type="Proteomes" id="UP000236736"/>
    </source>
</evidence>
<name>A0A1H5YIU0_9BACT</name>
<keyword evidence="3" id="KW-1185">Reference proteome</keyword>
<reference evidence="3" key="1">
    <citation type="submission" date="2016-10" db="EMBL/GenBank/DDBJ databases">
        <authorList>
            <person name="Varghese N."/>
            <person name="Submissions S."/>
        </authorList>
    </citation>
    <scope>NUCLEOTIDE SEQUENCE [LARGE SCALE GENOMIC DNA]</scope>
    <source>
        <strain evidence="3">DSM 17298</strain>
    </source>
</reference>
<accession>A0A1H5YIU0</accession>
<organism evidence="2 3">
    <name type="scientific">Algoriphagus boritolerans DSM 17298 = JCM 18970</name>
    <dbReference type="NCBI Taxonomy" id="1120964"/>
    <lineage>
        <taxon>Bacteria</taxon>
        <taxon>Pseudomonadati</taxon>
        <taxon>Bacteroidota</taxon>
        <taxon>Cytophagia</taxon>
        <taxon>Cytophagales</taxon>
        <taxon>Cyclobacteriaceae</taxon>
        <taxon>Algoriphagus</taxon>
    </lineage>
</organism>
<dbReference type="EMBL" id="FNVR01000019">
    <property type="protein sequence ID" value="SEG23620.1"/>
    <property type="molecule type" value="Genomic_DNA"/>
</dbReference>
<dbReference type="OrthoDB" id="826597at2"/>
<protein>
    <submittedName>
        <fullName evidence="2">Uncharacterized protein</fullName>
    </submittedName>
</protein>
<sequence length="142" mass="15092">MNKIFLLIVAFLLVLPRTQAQQSQENRILIEEYLRQSENQKKTGLIMLGAGAGSVLLGTVLFGTAWNSESSFAGGASVFFFIAGSISTLVSVPILVSSASNGRKAAKLGVGTTQLMAPSPSGFSPKTYPSWIISIPLNSQKQ</sequence>
<proteinExistence type="predicted"/>
<dbReference type="AlphaFoldDB" id="A0A1H5YIU0"/>
<gene>
    <name evidence="2" type="ORF">SAMN03080598_03018</name>
</gene>
<keyword evidence="1" id="KW-0812">Transmembrane</keyword>
<feature type="transmembrane region" description="Helical" evidence="1">
    <location>
        <begin position="44"/>
        <end position="66"/>
    </location>
</feature>
<dbReference type="RefSeq" id="WP_103925651.1">
    <property type="nucleotide sequence ID" value="NZ_FNVR01000019.1"/>
</dbReference>